<dbReference type="RefSeq" id="WP_406697119.1">
    <property type="nucleotide sequence ID" value="NZ_CP155447.1"/>
</dbReference>
<gene>
    <name evidence="1" type="ORF">V5E97_39655</name>
</gene>
<reference evidence="1" key="1">
    <citation type="submission" date="2024-05" db="EMBL/GenBank/DDBJ databases">
        <title>Planctomycetes of the genus Singulisphaera possess chitinolytic capabilities.</title>
        <authorList>
            <person name="Ivanova A."/>
        </authorList>
    </citation>
    <scope>NUCLEOTIDE SEQUENCE</scope>
    <source>
        <strain evidence="1">Ch08T</strain>
    </source>
</reference>
<proteinExistence type="predicted"/>
<dbReference type="EMBL" id="CP155447">
    <property type="protein sequence ID" value="XBH04366.1"/>
    <property type="molecule type" value="Genomic_DNA"/>
</dbReference>
<evidence type="ECO:0000313" key="1">
    <source>
        <dbReference type="EMBL" id="XBH04366.1"/>
    </source>
</evidence>
<organism evidence="1">
    <name type="scientific">Singulisphaera sp. Ch08</name>
    <dbReference type="NCBI Taxonomy" id="3120278"/>
    <lineage>
        <taxon>Bacteria</taxon>
        <taxon>Pseudomonadati</taxon>
        <taxon>Planctomycetota</taxon>
        <taxon>Planctomycetia</taxon>
        <taxon>Isosphaerales</taxon>
        <taxon>Isosphaeraceae</taxon>
        <taxon>Singulisphaera</taxon>
    </lineage>
</organism>
<dbReference type="AlphaFoldDB" id="A0AAU7CI83"/>
<accession>A0AAU7CI83</accession>
<sequence>MESWKNETWVCFDCRETVRRPSYYRNAVPCPKCGFACHCIGTKIRIPAKGDKRAWRDLREGIRERLHADQERLERMRVQHRHRLEQQIVEMEAKSANQDRAITIHRLRERLATM</sequence>
<protein>
    <submittedName>
        <fullName evidence="1">Uncharacterized protein</fullName>
    </submittedName>
</protein>
<name>A0AAU7CI83_9BACT</name>